<comment type="similarity">
    <text evidence="1">Belongs to the peptidase U62 family.</text>
</comment>
<comment type="caution">
    <text evidence="5">The sequence shown here is derived from an EMBL/GenBank/DDBJ whole genome shotgun (WGS) entry which is preliminary data.</text>
</comment>
<dbReference type="Proteomes" id="UP000178943">
    <property type="component" value="Unassembled WGS sequence"/>
</dbReference>
<organism evidence="5 6">
    <name type="scientific">Candidatus Fischerbacteria bacterium RBG_13_37_8</name>
    <dbReference type="NCBI Taxonomy" id="1817863"/>
    <lineage>
        <taxon>Bacteria</taxon>
        <taxon>Candidatus Fischeribacteriota</taxon>
    </lineage>
</organism>
<dbReference type="Pfam" id="PF19289">
    <property type="entry name" value="PmbA_TldD_3rd"/>
    <property type="match status" value="1"/>
</dbReference>
<dbReference type="PANTHER" id="PTHR43421:SF1">
    <property type="entry name" value="METALLOPROTEASE PMBA"/>
    <property type="match status" value="1"/>
</dbReference>
<dbReference type="GO" id="GO:0008237">
    <property type="term" value="F:metallopeptidase activity"/>
    <property type="evidence" value="ECO:0007669"/>
    <property type="project" value="InterPro"/>
</dbReference>
<dbReference type="Pfam" id="PF19290">
    <property type="entry name" value="PmbA_TldD_2nd"/>
    <property type="match status" value="1"/>
</dbReference>
<evidence type="ECO:0000259" key="3">
    <source>
        <dbReference type="Pfam" id="PF19289"/>
    </source>
</evidence>
<dbReference type="InterPro" id="IPR045570">
    <property type="entry name" value="Metalloprtase-TldD/E_cen_dom"/>
</dbReference>
<name>A0A1F5VVD7_9BACT</name>
<sequence length="445" mass="48490">MDYKDLSETIIKRSLKKGADAAEVYIQTLRQLEIQVRKGEIEIIQESVSNGLGVRVISKGKLAFASTNDLNDKAIDTTILRAIAFAQSTTPDENNVLPSEKESTIVEGLYDPKIFEIPTQEKISLIIKLEKLAMKNKRITKSDGAWYSEAEEIIYLANSNGLLKQYKSSLCGITIGVVAEKDEEKRSGYESCYRRSFSNLKPLEEIADKAAKKAFNMLNARQVKTQKAAVIFDPDVAYAILNGILTAINGEEVLKGASFLGKKSGEKTGSELLTIIDDGTIPAGLFSSPFDGEGVTTQKRTIIDKGILKGFMYNTIVARRAGVKSTGNAERSNYSALPDIGSHHFYIAAGEPSQDDIIQATKKGLFLKEVTGYGIDAVNGNFSGGAAGFWIEEGKIAFPVKELTIAGTANEMLNDIDMVGNDLELNDQLSAPTFRIKSMQIGGEK</sequence>
<dbReference type="GO" id="GO:0006508">
    <property type="term" value="P:proteolysis"/>
    <property type="evidence" value="ECO:0007669"/>
    <property type="project" value="InterPro"/>
</dbReference>
<dbReference type="InterPro" id="IPR036059">
    <property type="entry name" value="TldD/PmbA_sf"/>
</dbReference>
<dbReference type="Gene3D" id="3.30.2290.10">
    <property type="entry name" value="PmbA/TldD superfamily"/>
    <property type="match status" value="1"/>
</dbReference>
<evidence type="ECO:0000256" key="1">
    <source>
        <dbReference type="ARBA" id="ARBA00005836"/>
    </source>
</evidence>
<dbReference type="InterPro" id="IPR047657">
    <property type="entry name" value="PmbA"/>
</dbReference>
<dbReference type="InterPro" id="IPR035068">
    <property type="entry name" value="TldD/PmbA_N"/>
</dbReference>
<dbReference type="InterPro" id="IPR002510">
    <property type="entry name" value="Metalloprtase-TldD/E_N"/>
</dbReference>
<dbReference type="EMBL" id="MFGW01000052">
    <property type="protein sequence ID" value="OGF67432.1"/>
    <property type="molecule type" value="Genomic_DNA"/>
</dbReference>
<evidence type="ECO:0000259" key="2">
    <source>
        <dbReference type="Pfam" id="PF01523"/>
    </source>
</evidence>
<protein>
    <recommendedName>
        <fullName evidence="7">Peptidase C69</fullName>
    </recommendedName>
</protein>
<gene>
    <name evidence="5" type="ORF">A2Y62_18190</name>
</gene>
<proteinExistence type="inferred from homology"/>
<dbReference type="SUPFAM" id="SSF111283">
    <property type="entry name" value="Putative modulator of DNA gyrase, PmbA/TldD"/>
    <property type="match status" value="1"/>
</dbReference>
<feature type="domain" description="Metalloprotease TldD/E central" evidence="4">
    <location>
        <begin position="114"/>
        <end position="218"/>
    </location>
</feature>
<dbReference type="GO" id="GO:0005829">
    <property type="term" value="C:cytosol"/>
    <property type="evidence" value="ECO:0007669"/>
    <property type="project" value="TreeGrafter"/>
</dbReference>
<evidence type="ECO:0000313" key="6">
    <source>
        <dbReference type="Proteomes" id="UP000178943"/>
    </source>
</evidence>
<evidence type="ECO:0008006" key="7">
    <source>
        <dbReference type="Google" id="ProtNLM"/>
    </source>
</evidence>
<evidence type="ECO:0000313" key="5">
    <source>
        <dbReference type="EMBL" id="OGF67432.1"/>
    </source>
</evidence>
<evidence type="ECO:0000259" key="4">
    <source>
        <dbReference type="Pfam" id="PF19290"/>
    </source>
</evidence>
<accession>A0A1F5VVD7</accession>
<dbReference type="AlphaFoldDB" id="A0A1F5VVD7"/>
<dbReference type="InterPro" id="IPR045569">
    <property type="entry name" value="Metalloprtase-TldD/E_C"/>
</dbReference>
<feature type="domain" description="Metalloprotease TldD/E N-terminal" evidence="2">
    <location>
        <begin position="22"/>
        <end position="84"/>
    </location>
</feature>
<dbReference type="Pfam" id="PF01523">
    <property type="entry name" value="PmbA_TldD_1st"/>
    <property type="match status" value="1"/>
</dbReference>
<dbReference type="PANTHER" id="PTHR43421">
    <property type="entry name" value="METALLOPROTEASE PMBA"/>
    <property type="match status" value="1"/>
</dbReference>
<reference evidence="5 6" key="1">
    <citation type="journal article" date="2016" name="Nat. Commun.">
        <title>Thousands of microbial genomes shed light on interconnected biogeochemical processes in an aquifer system.</title>
        <authorList>
            <person name="Anantharaman K."/>
            <person name="Brown C.T."/>
            <person name="Hug L.A."/>
            <person name="Sharon I."/>
            <person name="Castelle C.J."/>
            <person name="Probst A.J."/>
            <person name="Thomas B.C."/>
            <person name="Singh A."/>
            <person name="Wilkins M.J."/>
            <person name="Karaoz U."/>
            <person name="Brodie E.L."/>
            <person name="Williams K.H."/>
            <person name="Hubbard S.S."/>
            <person name="Banfield J.F."/>
        </authorList>
    </citation>
    <scope>NUCLEOTIDE SEQUENCE [LARGE SCALE GENOMIC DNA]</scope>
</reference>
<feature type="domain" description="Metalloprotease TldD/E C-terminal" evidence="3">
    <location>
        <begin position="225"/>
        <end position="443"/>
    </location>
</feature>